<comment type="caution">
    <text evidence="2">The sequence shown here is derived from an EMBL/GenBank/DDBJ whole genome shotgun (WGS) entry which is preliminary data.</text>
</comment>
<dbReference type="Proteomes" id="UP000054770">
    <property type="component" value="Unassembled WGS sequence"/>
</dbReference>
<gene>
    <name evidence="2" type="ORF">AWB68_08763</name>
</gene>
<evidence type="ECO:0000256" key="1">
    <source>
        <dbReference type="SAM" id="MobiDB-lite"/>
    </source>
</evidence>
<accession>A0A158L691</accession>
<organism evidence="2 3">
    <name type="scientific">Caballeronia choica</name>
    <dbReference type="NCBI Taxonomy" id="326476"/>
    <lineage>
        <taxon>Bacteria</taxon>
        <taxon>Pseudomonadati</taxon>
        <taxon>Pseudomonadota</taxon>
        <taxon>Betaproteobacteria</taxon>
        <taxon>Burkholderiales</taxon>
        <taxon>Burkholderiaceae</taxon>
        <taxon>Caballeronia</taxon>
    </lineage>
</organism>
<dbReference type="EMBL" id="FCON02000408">
    <property type="protein sequence ID" value="SAL88400.1"/>
    <property type="molecule type" value="Genomic_DNA"/>
</dbReference>
<feature type="compositionally biased region" description="Basic and acidic residues" evidence="1">
    <location>
        <begin position="13"/>
        <end position="22"/>
    </location>
</feature>
<protein>
    <submittedName>
        <fullName evidence="2">Uncharacterized protein</fullName>
    </submittedName>
</protein>
<sequence length="139" mass="15573">MNDRNQLAGCAQESHDEESLHGEIPDQWVRPSPIKFEPALGCAMAIIVIRVQVLAGGRNRCVTEAIVTNIDDIMGNDHVILKIYSGLHVVADHSRATPAGCHRARVRILQRDLAIGSRAHQRLDFTELLHLRFSIFSFR</sequence>
<reference evidence="2" key="1">
    <citation type="submission" date="2016-01" db="EMBL/GenBank/DDBJ databases">
        <authorList>
            <person name="Peeters C."/>
        </authorList>
    </citation>
    <scope>NUCLEOTIDE SEQUENCE [LARGE SCALE GENOMIC DNA]</scope>
    <source>
        <strain evidence="2">LMG 22940</strain>
    </source>
</reference>
<feature type="region of interest" description="Disordered" evidence="1">
    <location>
        <begin position="1"/>
        <end position="22"/>
    </location>
</feature>
<proteinExistence type="predicted"/>
<dbReference type="AlphaFoldDB" id="A0A158L691"/>
<evidence type="ECO:0000313" key="3">
    <source>
        <dbReference type="Proteomes" id="UP000054770"/>
    </source>
</evidence>
<evidence type="ECO:0000313" key="2">
    <source>
        <dbReference type="EMBL" id="SAL88400.1"/>
    </source>
</evidence>
<name>A0A158L691_9BURK</name>
<keyword evidence="3" id="KW-1185">Reference proteome</keyword>